<evidence type="ECO:0000313" key="2">
    <source>
        <dbReference type="Proteomes" id="UP001199044"/>
    </source>
</evidence>
<organism evidence="1 2">
    <name type="scientific">Vibrio tritonius</name>
    <dbReference type="NCBI Taxonomy" id="1435069"/>
    <lineage>
        <taxon>Bacteria</taxon>
        <taxon>Pseudomonadati</taxon>
        <taxon>Pseudomonadota</taxon>
        <taxon>Gammaproteobacteria</taxon>
        <taxon>Vibrionales</taxon>
        <taxon>Vibrionaceae</taxon>
        <taxon>Vibrio</taxon>
    </lineage>
</organism>
<evidence type="ECO:0000313" key="1">
    <source>
        <dbReference type="EMBL" id="MCA2019162.1"/>
    </source>
</evidence>
<proteinExistence type="predicted"/>
<dbReference type="EMBL" id="JAIWIU010000288">
    <property type="protein sequence ID" value="MCA2019162.1"/>
    <property type="molecule type" value="Genomic_DNA"/>
</dbReference>
<feature type="non-terminal residue" evidence="1">
    <location>
        <position position="1"/>
    </location>
</feature>
<accession>A0ABS7YW05</accession>
<protein>
    <submittedName>
        <fullName evidence="1">Uncharacterized protein</fullName>
    </submittedName>
</protein>
<name>A0ABS7YW05_9VIBR</name>
<reference evidence="2" key="1">
    <citation type="submission" date="2023-07" db="EMBL/GenBank/DDBJ databases">
        <title>Molecular identification of indigenous halophilic bacteria isolated from red sea cost, biodegradation of synthetic dyes and assessment of degraded metabolite toxicity.</title>
        <authorList>
            <person name="Chaieb K."/>
            <person name="Altayb H.N."/>
        </authorList>
    </citation>
    <scope>NUCLEOTIDE SEQUENCE [LARGE SCALE GENOMIC DNA]</scope>
    <source>
        <strain evidence="2">K20</strain>
    </source>
</reference>
<gene>
    <name evidence="1" type="ORF">LDJ79_23875</name>
</gene>
<feature type="non-terminal residue" evidence="1">
    <location>
        <position position="91"/>
    </location>
</feature>
<keyword evidence="2" id="KW-1185">Reference proteome</keyword>
<dbReference type="Proteomes" id="UP001199044">
    <property type="component" value="Unassembled WGS sequence"/>
</dbReference>
<sequence>DLNTIFKQYGVDIRIPMVFGALQAHKVLEMYKSGMGYGFHDLCISKANGHLIDADQEASINQTVHHSLEALRINLESYPKFVPISKSKKKG</sequence>
<dbReference type="RefSeq" id="WP_225252377.1">
    <property type="nucleotide sequence ID" value="NZ_JAIWIU010000288.1"/>
</dbReference>
<comment type="caution">
    <text evidence="1">The sequence shown here is derived from an EMBL/GenBank/DDBJ whole genome shotgun (WGS) entry which is preliminary data.</text>
</comment>